<protein>
    <recommendedName>
        <fullName evidence="2">Chitin-binding type-4 domain-containing protein</fullName>
    </recommendedName>
</protein>
<dbReference type="InterPro" id="IPR004302">
    <property type="entry name" value="Cellulose/chitin-bd_N"/>
</dbReference>
<evidence type="ECO:0000256" key="1">
    <source>
        <dbReference type="SAM" id="SignalP"/>
    </source>
</evidence>
<dbReference type="OrthoDB" id="64893at2759"/>
<evidence type="ECO:0000313" key="4">
    <source>
        <dbReference type="Proteomes" id="UP000198287"/>
    </source>
</evidence>
<dbReference type="Pfam" id="PF03067">
    <property type="entry name" value="LPMO_10"/>
    <property type="match status" value="1"/>
</dbReference>
<name>A0A226F3U5_FOLCA</name>
<feature type="chain" id="PRO_5012556345" description="Chitin-binding type-4 domain-containing protein" evidence="1">
    <location>
        <begin position="23"/>
        <end position="213"/>
    </location>
</feature>
<keyword evidence="1" id="KW-0732">Signal</keyword>
<gene>
    <name evidence="3" type="ORF">Fcan01_01397</name>
</gene>
<dbReference type="EMBL" id="LNIX01000001">
    <property type="protein sequence ID" value="OXA63861.1"/>
    <property type="molecule type" value="Genomic_DNA"/>
</dbReference>
<reference evidence="3 4" key="1">
    <citation type="submission" date="2015-12" db="EMBL/GenBank/DDBJ databases">
        <title>The genome of Folsomia candida.</title>
        <authorList>
            <person name="Faddeeva A."/>
            <person name="Derks M.F."/>
            <person name="Anvar Y."/>
            <person name="Smit S."/>
            <person name="Van Straalen N."/>
            <person name="Roelofs D."/>
        </authorList>
    </citation>
    <scope>NUCLEOTIDE SEQUENCE [LARGE SCALE GENOMIC DNA]</scope>
    <source>
        <strain evidence="3 4">VU population</strain>
        <tissue evidence="3">Whole body</tissue>
    </source>
</reference>
<comment type="caution">
    <text evidence="3">The sequence shown here is derived from an EMBL/GenBank/DDBJ whole genome shotgun (WGS) entry which is preliminary data.</text>
</comment>
<evidence type="ECO:0000259" key="2">
    <source>
        <dbReference type="Pfam" id="PF03067"/>
    </source>
</evidence>
<evidence type="ECO:0000313" key="3">
    <source>
        <dbReference type="EMBL" id="OXA63861.1"/>
    </source>
</evidence>
<feature type="domain" description="Chitin-binding type-4" evidence="2">
    <location>
        <begin position="23"/>
        <end position="210"/>
    </location>
</feature>
<sequence length="213" mass="23270">MSSKLIVPFLSLFFLCGTLVVAHVRLLAPVSRSSMWRNPQFAPHNPPINYDDDGLYCGSVPQEEVVTTCGLCGDPFSSPTPRANEHGGRYGRGVIAANYSAGQLINIGLDFTTAHWGYFEIHVCDGLPESEACFLENRLVFQHGSSKFPVSGNGGSQTIQTTAQLPSNLRCEHCILRMNYRAGNSWGDCHNGTEGMGCGRQETFRHCADISIL</sequence>
<dbReference type="Proteomes" id="UP000198287">
    <property type="component" value="Unassembled WGS sequence"/>
</dbReference>
<accession>A0A226F3U5</accession>
<proteinExistence type="predicted"/>
<organism evidence="3 4">
    <name type="scientific">Folsomia candida</name>
    <name type="common">Springtail</name>
    <dbReference type="NCBI Taxonomy" id="158441"/>
    <lineage>
        <taxon>Eukaryota</taxon>
        <taxon>Metazoa</taxon>
        <taxon>Ecdysozoa</taxon>
        <taxon>Arthropoda</taxon>
        <taxon>Hexapoda</taxon>
        <taxon>Collembola</taxon>
        <taxon>Entomobryomorpha</taxon>
        <taxon>Isotomoidea</taxon>
        <taxon>Isotomidae</taxon>
        <taxon>Proisotominae</taxon>
        <taxon>Folsomia</taxon>
    </lineage>
</organism>
<keyword evidence="4" id="KW-1185">Reference proteome</keyword>
<feature type="signal peptide" evidence="1">
    <location>
        <begin position="1"/>
        <end position="22"/>
    </location>
</feature>
<dbReference type="AlphaFoldDB" id="A0A226F3U5"/>